<evidence type="ECO:0000256" key="4">
    <source>
        <dbReference type="ARBA" id="ARBA00022597"/>
    </source>
</evidence>
<feature type="transmembrane region" description="Helical" evidence="9">
    <location>
        <begin position="43"/>
        <end position="61"/>
    </location>
</feature>
<organism evidence="11 12">
    <name type="scientific">Vibrio porteresiae DSM 19223</name>
    <dbReference type="NCBI Taxonomy" id="1123496"/>
    <lineage>
        <taxon>Bacteria</taxon>
        <taxon>Pseudomonadati</taxon>
        <taxon>Pseudomonadota</taxon>
        <taxon>Gammaproteobacteria</taxon>
        <taxon>Vibrionales</taxon>
        <taxon>Vibrionaceae</taxon>
        <taxon>Vibrio</taxon>
    </lineage>
</organism>
<feature type="transmembrane region" description="Helical" evidence="9">
    <location>
        <begin position="398"/>
        <end position="417"/>
    </location>
</feature>
<feature type="transmembrane region" description="Helical" evidence="9">
    <location>
        <begin position="143"/>
        <end position="163"/>
    </location>
</feature>
<dbReference type="RefSeq" id="WP_261896686.1">
    <property type="nucleotide sequence ID" value="NZ_AP024896.1"/>
</dbReference>
<feature type="transmembrane region" description="Helical" evidence="9">
    <location>
        <begin position="347"/>
        <end position="365"/>
    </location>
</feature>
<evidence type="ECO:0000256" key="9">
    <source>
        <dbReference type="SAM" id="Phobius"/>
    </source>
</evidence>
<accession>A0ABZ0QJS5</accession>
<dbReference type="PROSITE" id="PS51105">
    <property type="entry name" value="PTS_EIIC_TYPE_3"/>
    <property type="match status" value="1"/>
</dbReference>
<dbReference type="EMBL" id="CP138204">
    <property type="protein sequence ID" value="WPC76266.1"/>
    <property type="molecule type" value="Genomic_DNA"/>
</dbReference>
<keyword evidence="6 9" id="KW-1133">Transmembrane helix</keyword>
<dbReference type="Proteomes" id="UP001304071">
    <property type="component" value="Chromosome 2"/>
</dbReference>
<comment type="function">
    <text evidence="8">The phosphoenolpyruvate-dependent sugar phosphotransferase system (PTS), a major carbohydrate active -transport system, catalyzes the phosphorylation of incoming sugar substrates concomitant with their translocation across the cell membrane.</text>
</comment>
<feature type="transmembrane region" description="Helical" evidence="9">
    <location>
        <begin position="224"/>
        <end position="245"/>
    </location>
</feature>
<feature type="transmembrane region" description="Helical" evidence="9">
    <location>
        <begin position="115"/>
        <end position="131"/>
    </location>
</feature>
<feature type="transmembrane region" description="Helical" evidence="9">
    <location>
        <begin position="252"/>
        <end position="268"/>
    </location>
</feature>
<proteinExistence type="predicted"/>
<dbReference type="InterPro" id="IPR051088">
    <property type="entry name" value="PTS_Sugar-EIIC/EIIB"/>
</dbReference>
<protein>
    <recommendedName>
        <fullName evidence="8">Permease IIC component</fullName>
    </recommendedName>
</protein>
<feature type="transmembrane region" description="Helical" evidence="9">
    <location>
        <begin position="184"/>
        <end position="204"/>
    </location>
</feature>
<evidence type="ECO:0000256" key="2">
    <source>
        <dbReference type="ARBA" id="ARBA00022448"/>
    </source>
</evidence>
<dbReference type="InterPro" id="IPR004796">
    <property type="entry name" value="PTS_IIC_cello"/>
</dbReference>
<feature type="transmembrane region" description="Helical" evidence="9">
    <location>
        <begin position="288"/>
        <end position="309"/>
    </location>
</feature>
<keyword evidence="3 8" id="KW-1003">Cell membrane</keyword>
<evidence type="ECO:0000256" key="3">
    <source>
        <dbReference type="ARBA" id="ARBA00022475"/>
    </source>
</evidence>
<keyword evidence="12" id="KW-1185">Reference proteome</keyword>
<keyword evidence="2 8" id="KW-0813">Transport</keyword>
<evidence type="ECO:0000256" key="5">
    <source>
        <dbReference type="ARBA" id="ARBA00022692"/>
    </source>
</evidence>
<dbReference type="InterPro" id="IPR004501">
    <property type="entry name" value="PTS_EIIC_3"/>
</dbReference>
<keyword evidence="7 8" id="KW-0472">Membrane</keyword>
<evidence type="ECO:0000313" key="11">
    <source>
        <dbReference type="EMBL" id="WPC76266.1"/>
    </source>
</evidence>
<keyword evidence="5 9" id="KW-0812">Transmembrane</keyword>
<dbReference type="PIRSF" id="PIRSF006351">
    <property type="entry name" value="PTS_EIIC-Cellobiose"/>
    <property type="match status" value="1"/>
</dbReference>
<reference evidence="11 12" key="1">
    <citation type="submission" date="2023-11" db="EMBL/GenBank/DDBJ databases">
        <title>Plant-associative lifestyle of Vibrio porteresiae and its evolutionary dynamics.</title>
        <authorList>
            <person name="Rameshkumar N."/>
            <person name="Kirti K."/>
        </authorList>
    </citation>
    <scope>NUCLEOTIDE SEQUENCE [LARGE SCALE GENOMIC DNA]</scope>
    <source>
        <strain evidence="11 12">MSSRF30</strain>
    </source>
</reference>
<keyword evidence="4 8" id="KW-0762">Sugar transport</keyword>
<dbReference type="NCBIfam" id="TIGR00410">
    <property type="entry name" value="lacE"/>
    <property type="match status" value="1"/>
</dbReference>
<dbReference type="PANTHER" id="PTHR33989">
    <property type="match status" value="1"/>
</dbReference>
<evidence type="ECO:0000256" key="6">
    <source>
        <dbReference type="ARBA" id="ARBA00022989"/>
    </source>
</evidence>
<dbReference type="PANTHER" id="PTHR33989:SF4">
    <property type="entry name" value="PTS SYSTEM N,N'-DIACETYLCHITOBIOSE-SPECIFIC EIIC COMPONENT"/>
    <property type="match status" value="1"/>
</dbReference>
<evidence type="ECO:0000259" key="10">
    <source>
        <dbReference type="PROSITE" id="PS51105"/>
    </source>
</evidence>
<dbReference type="Pfam" id="PF02378">
    <property type="entry name" value="PTS_EIIC"/>
    <property type="match status" value="1"/>
</dbReference>
<name>A0ABZ0QJS5_9VIBR</name>
<dbReference type="InterPro" id="IPR003352">
    <property type="entry name" value="PTS_EIIC"/>
</dbReference>
<evidence type="ECO:0000256" key="7">
    <source>
        <dbReference type="ARBA" id="ARBA00023136"/>
    </source>
</evidence>
<feature type="transmembrane region" description="Helical" evidence="9">
    <location>
        <begin position="81"/>
        <end position="103"/>
    </location>
</feature>
<gene>
    <name evidence="11" type="ORF">R8Z52_17200</name>
</gene>
<feature type="transmembrane region" description="Helical" evidence="9">
    <location>
        <begin position="321"/>
        <end position="341"/>
    </location>
</feature>
<feature type="transmembrane region" description="Helical" evidence="9">
    <location>
        <begin position="374"/>
        <end position="392"/>
    </location>
</feature>
<evidence type="ECO:0000256" key="8">
    <source>
        <dbReference type="PIRNR" id="PIRNR006351"/>
    </source>
</evidence>
<evidence type="ECO:0000313" key="12">
    <source>
        <dbReference type="Proteomes" id="UP001304071"/>
    </source>
</evidence>
<evidence type="ECO:0000256" key="1">
    <source>
        <dbReference type="ARBA" id="ARBA00004651"/>
    </source>
</evidence>
<sequence length="443" mass="49217">MKHLVTRILTVNLDRYVAPTARVISSSVHITALRDGFQLSMPFIFIGCLFVPLMFPLVGVPAEMEGRSIGWESFLISIRPIILPTYQLTLGVVALIVAFGVATSLAKQYHLPERLSGLTGSMAFLMLSGFADRQGLDIRYLGGSGIFTALVASLYSVEIIHLCCSRGWTIRMPEDVPRITAQTFKLIIPIFIVFVSLSAFNSLLEIKVGMHLPQLIEQLFRPLVLASDSLIAVLVSVLICQLLWFIGIHGSIVVTGIMNPFWMTNLLVNQQAMEQSNAILPHIYTASFWDFFLLIGGVGSTLPLVYLAIKSRANQLKSIGKVALIPSIFNINEPILFGFPIIMNPVFIIPFICVPLINATLVWFLTKMDILDRVVMMLPWTLPAPIGAAWAANGSINNALMTIVAILISYFCYVPFFRTHERMILEQQERMAAMRSQKAAENN</sequence>
<feature type="domain" description="PTS EIIC type-3" evidence="10">
    <location>
        <begin position="13"/>
        <end position="416"/>
    </location>
</feature>
<comment type="subcellular location">
    <subcellularLocation>
        <location evidence="1">Cell membrane</location>
        <topology evidence="1">Multi-pass membrane protein</topology>
    </subcellularLocation>
</comment>